<proteinExistence type="predicted"/>
<evidence type="ECO:0000313" key="4">
    <source>
        <dbReference type="WBParaSite" id="MBELARI_LOCUS4692"/>
    </source>
</evidence>
<name>A0AAF3FCJ6_9BILA</name>
<dbReference type="GO" id="GO:0004672">
    <property type="term" value="F:protein kinase activity"/>
    <property type="evidence" value="ECO:0007669"/>
    <property type="project" value="InterPro"/>
</dbReference>
<dbReference type="PROSITE" id="PS50011">
    <property type="entry name" value="PROTEIN_KINASE_DOM"/>
    <property type="match status" value="1"/>
</dbReference>
<evidence type="ECO:0000313" key="3">
    <source>
        <dbReference type="Proteomes" id="UP000887575"/>
    </source>
</evidence>
<feature type="region of interest" description="Disordered" evidence="1">
    <location>
        <begin position="334"/>
        <end position="355"/>
    </location>
</feature>
<protein>
    <recommendedName>
        <fullName evidence="2">Protein kinase domain-containing protein</fullName>
    </recommendedName>
</protein>
<dbReference type="AlphaFoldDB" id="A0AAF3FCJ6"/>
<feature type="compositionally biased region" description="Basic and acidic residues" evidence="1">
    <location>
        <begin position="342"/>
        <end position="355"/>
    </location>
</feature>
<dbReference type="InterPro" id="IPR011009">
    <property type="entry name" value="Kinase-like_dom_sf"/>
</dbReference>
<dbReference type="GO" id="GO:0005524">
    <property type="term" value="F:ATP binding"/>
    <property type="evidence" value="ECO:0007669"/>
    <property type="project" value="InterPro"/>
</dbReference>
<dbReference type="InterPro" id="IPR050235">
    <property type="entry name" value="CK1_Ser-Thr_kinase"/>
</dbReference>
<accession>A0AAF3FCJ6</accession>
<evidence type="ECO:0000256" key="1">
    <source>
        <dbReference type="SAM" id="MobiDB-lite"/>
    </source>
</evidence>
<dbReference type="WBParaSite" id="MBELARI_LOCUS4692">
    <property type="protein sequence ID" value="MBELARI_LOCUS4692"/>
    <property type="gene ID" value="MBELARI_LOCUS4692"/>
</dbReference>
<organism evidence="3 4">
    <name type="scientific">Mesorhabditis belari</name>
    <dbReference type="NCBI Taxonomy" id="2138241"/>
    <lineage>
        <taxon>Eukaryota</taxon>
        <taxon>Metazoa</taxon>
        <taxon>Ecdysozoa</taxon>
        <taxon>Nematoda</taxon>
        <taxon>Chromadorea</taxon>
        <taxon>Rhabditida</taxon>
        <taxon>Rhabditina</taxon>
        <taxon>Rhabditomorpha</taxon>
        <taxon>Rhabditoidea</taxon>
        <taxon>Rhabditidae</taxon>
        <taxon>Mesorhabditinae</taxon>
        <taxon>Mesorhabditis</taxon>
    </lineage>
</organism>
<dbReference type="PANTHER" id="PTHR11909">
    <property type="entry name" value="CASEIN KINASE-RELATED"/>
    <property type="match status" value="1"/>
</dbReference>
<dbReference type="SUPFAM" id="SSF56112">
    <property type="entry name" value="Protein kinase-like (PK-like)"/>
    <property type="match status" value="1"/>
</dbReference>
<sequence length="355" mass="41278">MKNMGPNKKEKHDLNDIGIKEFKSRRAEYIPVPVELPEGYQLGKYKVMKRIESDTEMNCICVVQDKKKDEYALKVERCNEKEPMLRTELFVLQQMEQAGSERKHFCKIFDRGANNDFKYIVITLTGKSLRAIRKESKDQRFSLGCALSVGIQCLKGLETLHEKGFIHRNVQPSNFCVGRAELKEHRLIYCLDFGFAHQYKTKEGKVKPKREKPYTYRGSLRHASRNCYKGEELARVDDLEMWLYMVVEFSKGSLPWMNEKNPKEVYEWQEVARKDFGIRQLFGGLPVEFVEVMSHIDGLKFVDTPDYNKIYGLLQNALCVNGLDEFPYDWEEDKPKPMAANDVKDSAENAAKAEK</sequence>
<dbReference type="Pfam" id="PF00069">
    <property type="entry name" value="Pkinase"/>
    <property type="match status" value="1"/>
</dbReference>
<reference evidence="4" key="1">
    <citation type="submission" date="2024-02" db="UniProtKB">
        <authorList>
            <consortium name="WormBaseParasite"/>
        </authorList>
    </citation>
    <scope>IDENTIFICATION</scope>
</reference>
<feature type="domain" description="Protein kinase" evidence="2">
    <location>
        <begin position="45"/>
        <end position="318"/>
    </location>
</feature>
<dbReference type="SMART" id="SM00220">
    <property type="entry name" value="S_TKc"/>
    <property type="match status" value="1"/>
</dbReference>
<dbReference type="InterPro" id="IPR000719">
    <property type="entry name" value="Prot_kinase_dom"/>
</dbReference>
<keyword evidence="3" id="KW-1185">Reference proteome</keyword>
<evidence type="ECO:0000259" key="2">
    <source>
        <dbReference type="PROSITE" id="PS50011"/>
    </source>
</evidence>
<dbReference type="Gene3D" id="1.10.510.10">
    <property type="entry name" value="Transferase(Phosphotransferase) domain 1"/>
    <property type="match status" value="1"/>
</dbReference>
<dbReference type="Proteomes" id="UP000887575">
    <property type="component" value="Unassembled WGS sequence"/>
</dbReference>